<sequence>MLRELRRNSKTFMSAHSDWVKNSGVQHSDRAVHEHRTLSKILELLTCCDQVALTNLAGAEVAVKRRMLIEQAYQGRPDAPRWDGAEYLMGYKDSEDGRYIDPEAVKYQASKLKEDSQIMKESRLKREEDAAKQGPKGGAPAAEKK</sequence>
<dbReference type="OrthoDB" id="10639965at2759"/>
<dbReference type="Proteomes" id="UP000654075">
    <property type="component" value="Unassembled WGS sequence"/>
</dbReference>
<evidence type="ECO:0000313" key="3">
    <source>
        <dbReference type="Proteomes" id="UP000654075"/>
    </source>
</evidence>
<name>A0A813D9L2_POLGL</name>
<organism evidence="2 3">
    <name type="scientific">Polarella glacialis</name>
    <name type="common">Dinoflagellate</name>
    <dbReference type="NCBI Taxonomy" id="89957"/>
    <lineage>
        <taxon>Eukaryota</taxon>
        <taxon>Sar</taxon>
        <taxon>Alveolata</taxon>
        <taxon>Dinophyceae</taxon>
        <taxon>Suessiales</taxon>
        <taxon>Suessiaceae</taxon>
        <taxon>Polarella</taxon>
    </lineage>
</organism>
<protein>
    <submittedName>
        <fullName evidence="2">Uncharacterized protein</fullName>
    </submittedName>
</protein>
<reference evidence="2" key="1">
    <citation type="submission" date="2021-02" db="EMBL/GenBank/DDBJ databases">
        <authorList>
            <person name="Dougan E. K."/>
            <person name="Rhodes N."/>
            <person name="Thang M."/>
            <person name="Chan C."/>
        </authorList>
    </citation>
    <scope>NUCLEOTIDE SEQUENCE</scope>
</reference>
<proteinExistence type="predicted"/>
<gene>
    <name evidence="2" type="ORF">PGLA1383_LOCUS1272</name>
</gene>
<accession>A0A813D9L2</accession>
<feature type="compositionally biased region" description="Basic and acidic residues" evidence="1">
    <location>
        <begin position="116"/>
        <end position="131"/>
    </location>
</feature>
<evidence type="ECO:0000256" key="1">
    <source>
        <dbReference type="SAM" id="MobiDB-lite"/>
    </source>
</evidence>
<evidence type="ECO:0000313" key="2">
    <source>
        <dbReference type="EMBL" id="CAE8582272.1"/>
    </source>
</evidence>
<feature type="region of interest" description="Disordered" evidence="1">
    <location>
        <begin position="116"/>
        <end position="145"/>
    </location>
</feature>
<dbReference type="AlphaFoldDB" id="A0A813D9L2"/>
<keyword evidence="3" id="KW-1185">Reference proteome</keyword>
<feature type="compositionally biased region" description="Low complexity" evidence="1">
    <location>
        <begin position="132"/>
        <end position="145"/>
    </location>
</feature>
<dbReference type="EMBL" id="CAJNNV010000341">
    <property type="protein sequence ID" value="CAE8582272.1"/>
    <property type="molecule type" value="Genomic_DNA"/>
</dbReference>
<comment type="caution">
    <text evidence="2">The sequence shown here is derived from an EMBL/GenBank/DDBJ whole genome shotgun (WGS) entry which is preliminary data.</text>
</comment>